<reference evidence="9" key="1">
    <citation type="submission" date="2024-05" db="EMBL/GenBank/DDBJ databases">
        <title>Isolation and characterization of Sporomusa carbonis sp. nov., a carboxydotrophic hydrogenogen in the genus of Sporomusa isolated from a charcoal burning pile.</title>
        <authorList>
            <person name="Boeer T."/>
            <person name="Rosenbaum F."/>
            <person name="Eysell L."/>
            <person name="Mueller V."/>
            <person name="Daniel R."/>
            <person name="Poehlein A."/>
        </authorList>
    </citation>
    <scope>NUCLEOTIDE SEQUENCE [LARGE SCALE GENOMIC DNA]</scope>
    <source>
        <strain evidence="9">DSM 3132</strain>
    </source>
</reference>
<evidence type="ECO:0000256" key="2">
    <source>
        <dbReference type="ARBA" id="ARBA00022723"/>
    </source>
</evidence>
<dbReference type="Proteomes" id="UP000216052">
    <property type="component" value="Chromosome"/>
</dbReference>
<comment type="cofactor">
    <cofactor evidence="6">
        <name>[2Fe-2S] cluster</name>
        <dbReference type="ChEBI" id="CHEBI:190135"/>
    </cofactor>
</comment>
<dbReference type="RefSeq" id="WP_143122477.1">
    <property type="nucleotide sequence ID" value="NZ_CP155571.1"/>
</dbReference>
<evidence type="ECO:0000256" key="3">
    <source>
        <dbReference type="ARBA" id="ARBA00023004"/>
    </source>
</evidence>
<evidence type="ECO:0000313" key="9">
    <source>
        <dbReference type="EMBL" id="XFO75151.1"/>
    </source>
</evidence>
<evidence type="ECO:0000259" key="8">
    <source>
        <dbReference type="PROSITE" id="PS51296"/>
    </source>
</evidence>
<dbReference type="Pfam" id="PF00355">
    <property type="entry name" value="Rieske"/>
    <property type="match status" value="1"/>
</dbReference>
<keyword evidence="1" id="KW-0001">2Fe-2S</keyword>
<feature type="transmembrane region" description="Helical" evidence="7">
    <location>
        <begin position="20"/>
        <end position="40"/>
    </location>
</feature>
<keyword evidence="7" id="KW-0812">Transmembrane</keyword>
<dbReference type="InterPro" id="IPR036922">
    <property type="entry name" value="Rieske_2Fe-2S_sf"/>
</dbReference>
<dbReference type="PRINTS" id="PR00162">
    <property type="entry name" value="RIESKE"/>
</dbReference>
<dbReference type="InterPro" id="IPR005805">
    <property type="entry name" value="Rieske_Fe-S_prot_C"/>
</dbReference>
<dbReference type="PANTHER" id="PTHR10134">
    <property type="entry name" value="CYTOCHROME B-C1 COMPLEX SUBUNIT RIESKE, MITOCHONDRIAL"/>
    <property type="match status" value="1"/>
</dbReference>
<keyword evidence="5" id="KW-1015">Disulfide bond</keyword>
<evidence type="ECO:0000313" key="10">
    <source>
        <dbReference type="Proteomes" id="UP000216052"/>
    </source>
</evidence>
<proteinExistence type="predicted"/>
<dbReference type="InterPro" id="IPR014349">
    <property type="entry name" value="Rieske_Fe-S_prot"/>
</dbReference>
<dbReference type="InterPro" id="IPR017941">
    <property type="entry name" value="Rieske_2Fe-2S"/>
</dbReference>
<keyword evidence="3" id="KW-0408">Iron</keyword>
<dbReference type="Gene3D" id="2.102.10.10">
    <property type="entry name" value="Rieske [2Fe-2S] iron-sulphur domain"/>
    <property type="match status" value="1"/>
</dbReference>
<dbReference type="EMBL" id="CP155571">
    <property type="protein sequence ID" value="XFO75151.1"/>
    <property type="molecule type" value="Genomic_DNA"/>
</dbReference>
<protein>
    <submittedName>
        <fullName evidence="9">Cytochrome b6-f complex iron-sulfur subunit</fullName>
    </submittedName>
</protein>
<gene>
    <name evidence="9" type="primary">petC</name>
    <name evidence="9" type="ORF">SPACI_052660</name>
</gene>
<evidence type="ECO:0000256" key="5">
    <source>
        <dbReference type="ARBA" id="ARBA00023157"/>
    </source>
</evidence>
<organism evidence="9 10">
    <name type="scientific">Sporomusa acidovorans (strain ATCC 49682 / DSM 3132 / Mol)</name>
    <dbReference type="NCBI Taxonomy" id="1123286"/>
    <lineage>
        <taxon>Bacteria</taxon>
        <taxon>Bacillati</taxon>
        <taxon>Bacillota</taxon>
        <taxon>Negativicutes</taxon>
        <taxon>Selenomonadales</taxon>
        <taxon>Sporomusaceae</taxon>
        <taxon>Sporomusa</taxon>
    </lineage>
</organism>
<dbReference type="CDD" id="cd03467">
    <property type="entry name" value="Rieske"/>
    <property type="match status" value="1"/>
</dbReference>
<evidence type="ECO:0000256" key="4">
    <source>
        <dbReference type="ARBA" id="ARBA00023014"/>
    </source>
</evidence>
<evidence type="ECO:0000256" key="7">
    <source>
        <dbReference type="SAM" id="Phobius"/>
    </source>
</evidence>
<accession>A0ABZ3JAM5</accession>
<evidence type="ECO:0000256" key="1">
    <source>
        <dbReference type="ARBA" id="ARBA00022714"/>
    </source>
</evidence>
<dbReference type="PROSITE" id="PS51296">
    <property type="entry name" value="RIESKE"/>
    <property type="match status" value="1"/>
</dbReference>
<keyword evidence="10" id="KW-1185">Reference proteome</keyword>
<dbReference type="SUPFAM" id="SSF50022">
    <property type="entry name" value="ISP domain"/>
    <property type="match status" value="1"/>
</dbReference>
<name>A0ABZ3JAM5_SPOA4</name>
<keyword evidence="7" id="KW-0472">Membrane</keyword>
<sequence length="161" mass="17184">MTSPAMGKVLSRRKFFANGIMAVIGVFAAGLGIPLAGFAISPITKKGEETWISIADVDQLKDGEPLQVAYSYTRKDGWRTVEANKTAFILRKADGTPIVLSNICTHLGCAVAWDAPAKQFVCPCHGGAFDAEGKVTGGPPPKPLPQLVAKVEQNKIYVREA</sequence>
<evidence type="ECO:0000256" key="6">
    <source>
        <dbReference type="ARBA" id="ARBA00034078"/>
    </source>
</evidence>
<keyword evidence="7" id="KW-1133">Transmembrane helix</keyword>
<keyword evidence="4" id="KW-0411">Iron-sulfur</keyword>
<feature type="domain" description="Rieske" evidence="8">
    <location>
        <begin position="65"/>
        <end position="158"/>
    </location>
</feature>
<keyword evidence="2" id="KW-0479">Metal-binding</keyword>